<proteinExistence type="predicted"/>
<reference evidence="1" key="1">
    <citation type="journal article" date="2021" name="Environ. Microbiol.">
        <title>Gene family expansions and transcriptome signatures uncover fungal adaptations to wood decay.</title>
        <authorList>
            <person name="Hage H."/>
            <person name="Miyauchi S."/>
            <person name="Viragh M."/>
            <person name="Drula E."/>
            <person name="Min B."/>
            <person name="Chaduli D."/>
            <person name="Navarro D."/>
            <person name="Favel A."/>
            <person name="Norest M."/>
            <person name="Lesage-Meessen L."/>
            <person name="Balint B."/>
            <person name="Merenyi Z."/>
            <person name="de Eugenio L."/>
            <person name="Morin E."/>
            <person name="Martinez A.T."/>
            <person name="Baldrian P."/>
            <person name="Stursova M."/>
            <person name="Martinez M.J."/>
            <person name="Novotny C."/>
            <person name="Magnuson J.K."/>
            <person name="Spatafora J.W."/>
            <person name="Maurice S."/>
            <person name="Pangilinan J."/>
            <person name="Andreopoulos W."/>
            <person name="LaButti K."/>
            <person name="Hundley H."/>
            <person name="Na H."/>
            <person name="Kuo A."/>
            <person name="Barry K."/>
            <person name="Lipzen A."/>
            <person name="Henrissat B."/>
            <person name="Riley R."/>
            <person name="Ahrendt S."/>
            <person name="Nagy L.G."/>
            <person name="Grigoriev I.V."/>
            <person name="Martin F."/>
            <person name="Rosso M.N."/>
        </authorList>
    </citation>
    <scope>NUCLEOTIDE SEQUENCE</scope>
    <source>
        <strain evidence="1">CBS 384.51</strain>
    </source>
</reference>
<keyword evidence="2" id="KW-1185">Reference proteome</keyword>
<accession>A0ACB8TMU0</accession>
<gene>
    <name evidence="1" type="ORF">BDY19DRAFT_998666</name>
</gene>
<evidence type="ECO:0000313" key="1">
    <source>
        <dbReference type="EMBL" id="KAI0083319.1"/>
    </source>
</evidence>
<dbReference type="EMBL" id="MU274973">
    <property type="protein sequence ID" value="KAI0083319.1"/>
    <property type="molecule type" value="Genomic_DNA"/>
</dbReference>
<comment type="caution">
    <text evidence="1">The sequence shown here is derived from an EMBL/GenBank/DDBJ whole genome shotgun (WGS) entry which is preliminary data.</text>
</comment>
<name>A0ACB8TMU0_9APHY</name>
<dbReference type="Proteomes" id="UP001055072">
    <property type="component" value="Unassembled WGS sequence"/>
</dbReference>
<sequence>MAARPNILSSACARTPRTLIILGTRKRACFLSCLGPTLPLAYLSRRMLKHSKTLVDEEDYKFFLGSIETIAQLHPTRYTHLPTGIDDKLSLPSHLLRFPLSILLPYFFASAVLFTALSFSSRDPFKQSP</sequence>
<evidence type="ECO:0000313" key="2">
    <source>
        <dbReference type="Proteomes" id="UP001055072"/>
    </source>
</evidence>
<organism evidence="1 2">
    <name type="scientific">Irpex rosettiformis</name>
    <dbReference type="NCBI Taxonomy" id="378272"/>
    <lineage>
        <taxon>Eukaryota</taxon>
        <taxon>Fungi</taxon>
        <taxon>Dikarya</taxon>
        <taxon>Basidiomycota</taxon>
        <taxon>Agaricomycotina</taxon>
        <taxon>Agaricomycetes</taxon>
        <taxon>Polyporales</taxon>
        <taxon>Irpicaceae</taxon>
        <taxon>Irpex</taxon>
    </lineage>
</organism>
<protein>
    <submittedName>
        <fullName evidence="1">Uncharacterized protein</fullName>
    </submittedName>
</protein>